<dbReference type="Ensembl" id="ENSOCUT00000062304.1">
    <property type="protein sequence ID" value="ENSOCUP00000039779.1"/>
    <property type="gene ID" value="ENSOCUG00000029976.1"/>
</dbReference>
<dbReference type="EMBL" id="AAGW02051139">
    <property type="status" value="NOT_ANNOTATED_CDS"/>
    <property type="molecule type" value="Genomic_DNA"/>
</dbReference>
<evidence type="ECO:0000256" key="5">
    <source>
        <dbReference type="SAM" id="MobiDB-lite"/>
    </source>
</evidence>
<feature type="domain" description="Lipase" evidence="6">
    <location>
        <begin position="228"/>
        <end position="318"/>
    </location>
</feature>
<keyword evidence="8" id="KW-1185">Reference proteome</keyword>
<evidence type="ECO:0000313" key="8">
    <source>
        <dbReference type="Proteomes" id="UP000001811"/>
    </source>
</evidence>
<dbReference type="Gene3D" id="3.40.50.1820">
    <property type="entry name" value="alpha/beta hydrolase"/>
    <property type="match status" value="1"/>
</dbReference>
<reference evidence="7" key="2">
    <citation type="submission" date="2025-08" db="UniProtKB">
        <authorList>
            <consortium name="Ensembl"/>
        </authorList>
    </citation>
    <scope>IDENTIFICATION</scope>
    <source>
        <strain evidence="7">Thorbecke</strain>
    </source>
</reference>
<protein>
    <recommendedName>
        <fullName evidence="6">Lipase domain-containing protein</fullName>
    </recommendedName>
</protein>
<evidence type="ECO:0000256" key="4">
    <source>
        <dbReference type="RuleBase" id="RU004262"/>
    </source>
</evidence>
<dbReference type="SMR" id="A0A5F9D338"/>
<dbReference type="Proteomes" id="UP000001811">
    <property type="component" value="Chromosome 18"/>
</dbReference>
<dbReference type="GO" id="GO:0016042">
    <property type="term" value="P:lipid catabolic process"/>
    <property type="evidence" value="ECO:0007669"/>
    <property type="project" value="TreeGrafter"/>
</dbReference>
<dbReference type="InterPro" id="IPR000734">
    <property type="entry name" value="TAG_lipase"/>
</dbReference>
<dbReference type="InterPro" id="IPR029058">
    <property type="entry name" value="AB_hydrolase_fold"/>
</dbReference>
<organism evidence="7 8">
    <name type="scientific">Oryctolagus cuniculus</name>
    <name type="common">Rabbit</name>
    <dbReference type="NCBI Taxonomy" id="9986"/>
    <lineage>
        <taxon>Eukaryota</taxon>
        <taxon>Metazoa</taxon>
        <taxon>Chordata</taxon>
        <taxon>Craniata</taxon>
        <taxon>Vertebrata</taxon>
        <taxon>Euteleostomi</taxon>
        <taxon>Mammalia</taxon>
        <taxon>Eutheria</taxon>
        <taxon>Euarchontoglires</taxon>
        <taxon>Glires</taxon>
        <taxon>Lagomorpha</taxon>
        <taxon>Leporidae</taxon>
        <taxon>Oryctolagus</taxon>
    </lineage>
</organism>
<comment type="similarity">
    <text evidence="2 4">Belongs to the AB hydrolase superfamily. Lipase family.</text>
</comment>
<name>A0A5F9D338_RABIT</name>
<proteinExistence type="inferred from homology"/>
<dbReference type="GO" id="GO:0004465">
    <property type="term" value="F:lipoprotein lipase activity"/>
    <property type="evidence" value="ECO:0007669"/>
    <property type="project" value="TreeGrafter"/>
</dbReference>
<evidence type="ECO:0000313" key="7">
    <source>
        <dbReference type="Ensembl" id="ENSOCUP00000039779.1"/>
    </source>
</evidence>
<feature type="region of interest" description="Disordered" evidence="5">
    <location>
        <begin position="148"/>
        <end position="195"/>
    </location>
</feature>
<keyword evidence="3" id="KW-0964">Secreted</keyword>
<evidence type="ECO:0000256" key="1">
    <source>
        <dbReference type="ARBA" id="ARBA00004613"/>
    </source>
</evidence>
<evidence type="ECO:0000256" key="3">
    <source>
        <dbReference type="ARBA" id="ARBA00022525"/>
    </source>
</evidence>
<dbReference type="Pfam" id="PF00151">
    <property type="entry name" value="Lipase"/>
    <property type="match status" value="1"/>
</dbReference>
<reference evidence="7" key="3">
    <citation type="submission" date="2025-09" db="UniProtKB">
        <authorList>
            <consortium name="Ensembl"/>
        </authorList>
    </citation>
    <scope>IDENTIFICATION</scope>
    <source>
        <strain evidence="7">Thorbecke</strain>
    </source>
</reference>
<reference evidence="7 8" key="1">
    <citation type="journal article" date="2011" name="Nature">
        <title>A high-resolution map of human evolutionary constraint using 29 mammals.</title>
        <authorList>
            <person name="Lindblad-Toh K."/>
            <person name="Garber M."/>
            <person name="Zuk O."/>
            <person name="Lin M.F."/>
            <person name="Parker B.J."/>
            <person name="Washietl S."/>
            <person name="Kheradpour P."/>
            <person name="Ernst J."/>
            <person name="Jordan G."/>
            <person name="Mauceli E."/>
            <person name="Ward L.D."/>
            <person name="Lowe C.B."/>
            <person name="Holloway A.K."/>
            <person name="Clamp M."/>
            <person name="Gnerre S."/>
            <person name="Alfoldi J."/>
            <person name="Beal K."/>
            <person name="Chang J."/>
            <person name="Clawson H."/>
            <person name="Cuff J."/>
            <person name="Di Palma F."/>
            <person name="Fitzgerald S."/>
            <person name="Flicek P."/>
            <person name="Guttman M."/>
            <person name="Hubisz M.J."/>
            <person name="Jaffe D.B."/>
            <person name="Jungreis I."/>
            <person name="Kent W.J."/>
            <person name="Kostka D."/>
            <person name="Lara M."/>
            <person name="Martins A.L."/>
            <person name="Massingham T."/>
            <person name="Moltke I."/>
            <person name="Raney B.J."/>
            <person name="Rasmussen M.D."/>
            <person name="Robinson J."/>
            <person name="Stark A."/>
            <person name="Vilella A.J."/>
            <person name="Wen J."/>
            <person name="Xie X."/>
            <person name="Zody M.C."/>
            <person name="Baldwin J."/>
            <person name="Bloom T."/>
            <person name="Chin C.W."/>
            <person name="Heiman D."/>
            <person name="Nicol R."/>
            <person name="Nusbaum C."/>
            <person name="Young S."/>
            <person name="Wilkinson J."/>
            <person name="Worley K.C."/>
            <person name="Kovar C.L."/>
            <person name="Muzny D.M."/>
            <person name="Gibbs R.A."/>
            <person name="Cree A."/>
            <person name="Dihn H.H."/>
            <person name="Fowler G."/>
            <person name="Jhangiani S."/>
            <person name="Joshi V."/>
            <person name="Lee S."/>
            <person name="Lewis L.R."/>
            <person name="Nazareth L.V."/>
            <person name="Okwuonu G."/>
            <person name="Santibanez J."/>
            <person name="Warren W.C."/>
            <person name="Mardis E.R."/>
            <person name="Weinstock G.M."/>
            <person name="Wilson R.K."/>
            <person name="Delehaunty K."/>
            <person name="Dooling D."/>
            <person name="Fronik C."/>
            <person name="Fulton L."/>
            <person name="Fulton B."/>
            <person name="Graves T."/>
            <person name="Minx P."/>
            <person name="Sodergren E."/>
            <person name="Birney E."/>
            <person name="Margulies E.H."/>
            <person name="Herrero J."/>
            <person name="Green E.D."/>
            <person name="Haussler D."/>
            <person name="Siepel A."/>
            <person name="Goldman N."/>
            <person name="Pollard K.S."/>
            <person name="Pedersen J.S."/>
            <person name="Lander E.S."/>
            <person name="Kellis M."/>
        </authorList>
    </citation>
    <scope>NUCLEOTIDE SEQUENCE [LARGE SCALE GENOMIC DNA]</scope>
    <source>
        <strain evidence="7 8">Thorbecke inbred</strain>
    </source>
</reference>
<dbReference type="PANTHER" id="PTHR11610:SF147">
    <property type="entry name" value="PANCREATIC TRIACYLGLYCEROL LIPASE"/>
    <property type="match status" value="1"/>
</dbReference>
<dbReference type="GO" id="GO:0005615">
    <property type="term" value="C:extracellular space"/>
    <property type="evidence" value="ECO:0007669"/>
    <property type="project" value="TreeGrafter"/>
</dbReference>
<accession>A0A5F9D338</accession>
<evidence type="ECO:0000259" key="6">
    <source>
        <dbReference type="Pfam" id="PF00151"/>
    </source>
</evidence>
<comment type="subcellular location">
    <subcellularLocation>
        <location evidence="1">Secreted</location>
    </subcellularLocation>
</comment>
<evidence type="ECO:0000256" key="2">
    <source>
        <dbReference type="ARBA" id="ARBA00010701"/>
    </source>
</evidence>
<dbReference type="InParanoid" id="A0A5F9D338"/>
<dbReference type="PANTHER" id="PTHR11610">
    <property type="entry name" value="LIPASE"/>
    <property type="match status" value="1"/>
</dbReference>
<dbReference type="AlphaFoldDB" id="A0A5F9D338"/>
<dbReference type="GeneTree" id="ENSGT00940000160632"/>
<sequence>MLPKRQLHRLDDYSLCPSRPPSTENESKPKSWVHSRKPISTFHIFGKGYENELLYVFLRLRFLEDLLYAYAEIHSSRNHSEDVFFWSGDCREFWFLNLEIKVTHDKLLFIVAWTWGPSVIKGRPIVKPGVQADKCTAVTNGGVCARDKKPGCPEEEQGAPRARAGNAPQQSLRLPLRRSPPPRQGPAGTFLPGELRAGSGPDPRCTCPSCNRPCSWAFSSKTCVQGHILGDSLAVFISPQSSLGYSPSNVHVIGHSLGAHAAGEAGRRTNGAIGRITGLDPAEPYFQDTPELVRLDPSDAQFVDAIHTDAAPIIPNMGEFLSFSCVSYYTLACFRLFSVYNNISLPLLKFFRIWNEPNRGSPRLLSKRRTRNAWM</sequence>
<dbReference type="InterPro" id="IPR013818">
    <property type="entry name" value="Lipase"/>
</dbReference>
<dbReference type="SUPFAM" id="SSF53474">
    <property type="entry name" value="alpha/beta-Hydrolases"/>
    <property type="match status" value="1"/>
</dbReference>